<keyword evidence="1" id="KW-0677">Repeat</keyword>
<dbReference type="InterPro" id="IPR011990">
    <property type="entry name" value="TPR-like_helical_dom_sf"/>
</dbReference>
<dbReference type="Proteomes" id="UP000015105">
    <property type="component" value="Chromosome 1D"/>
</dbReference>
<dbReference type="PANTHER" id="PTHR15704:SF7">
    <property type="entry name" value="SUPERKILLER COMPLEX PROTEIN 3"/>
    <property type="match status" value="1"/>
</dbReference>
<dbReference type="GO" id="GO:0055087">
    <property type="term" value="C:Ski complex"/>
    <property type="evidence" value="ECO:0007669"/>
    <property type="project" value="InterPro"/>
</dbReference>
<dbReference type="SMART" id="SM00028">
    <property type="entry name" value="TPR"/>
    <property type="match status" value="1"/>
</dbReference>
<evidence type="ECO:0000313" key="5">
    <source>
        <dbReference type="EnsemblPlants" id="AET1Gv20528300.39"/>
    </source>
</evidence>
<organism evidence="5 6">
    <name type="scientific">Aegilops tauschii subsp. strangulata</name>
    <name type="common">Goatgrass</name>
    <dbReference type="NCBI Taxonomy" id="200361"/>
    <lineage>
        <taxon>Eukaryota</taxon>
        <taxon>Viridiplantae</taxon>
        <taxon>Streptophyta</taxon>
        <taxon>Embryophyta</taxon>
        <taxon>Tracheophyta</taxon>
        <taxon>Spermatophyta</taxon>
        <taxon>Magnoliopsida</taxon>
        <taxon>Liliopsida</taxon>
        <taxon>Poales</taxon>
        <taxon>Poaceae</taxon>
        <taxon>BOP clade</taxon>
        <taxon>Pooideae</taxon>
        <taxon>Triticodae</taxon>
        <taxon>Triticeae</taxon>
        <taxon>Triticinae</taxon>
        <taxon>Aegilops</taxon>
    </lineage>
</organism>
<keyword evidence="6" id="KW-1185">Reference proteome</keyword>
<dbReference type="SUPFAM" id="SSF48452">
    <property type="entry name" value="TPR-like"/>
    <property type="match status" value="1"/>
</dbReference>
<reference evidence="6" key="1">
    <citation type="journal article" date="2014" name="Science">
        <title>Ancient hybridizations among the ancestral genomes of bread wheat.</title>
        <authorList>
            <consortium name="International Wheat Genome Sequencing Consortium,"/>
            <person name="Marcussen T."/>
            <person name="Sandve S.R."/>
            <person name="Heier L."/>
            <person name="Spannagl M."/>
            <person name="Pfeifer M."/>
            <person name="Jakobsen K.S."/>
            <person name="Wulff B.B."/>
            <person name="Steuernagel B."/>
            <person name="Mayer K.F."/>
            <person name="Olsen O.A."/>
        </authorList>
    </citation>
    <scope>NUCLEOTIDE SEQUENCE [LARGE SCALE GENOMIC DNA]</scope>
    <source>
        <strain evidence="6">cv. AL8/78</strain>
    </source>
</reference>
<dbReference type="Gene3D" id="1.25.40.10">
    <property type="entry name" value="Tetratricopeptide repeat domain"/>
    <property type="match status" value="1"/>
</dbReference>
<keyword evidence="2 3" id="KW-0802">TPR repeat</keyword>
<keyword evidence="4" id="KW-1133">Transmembrane helix</keyword>
<protein>
    <submittedName>
        <fullName evidence="5">Uncharacterized protein</fullName>
    </submittedName>
</protein>
<keyword evidence="4" id="KW-0472">Membrane</keyword>
<dbReference type="AlphaFoldDB" id="A0A452YTE5"/>
<keyword evidence="4" id="KW-0812">Transmembrane</keyword>
<accession>A0A452YTE5</accession>
<evidence type="ECO:0000256" key="1">
    <source>
        <dbReference type="ARBA" id="ARBA00022737"/>
    </source>
</evidence>
<dbReference type="InterPro" id="IPR039226">
    <property type="entry name" value="Ski3/TTC37"/>
</dbReference>
<evidence type="ECO:0000256" key="3">
    <source>
        <dbReference type="PROSITE-ProRule" id="PRU00339"/>
    </source>
</evidence>
<dbReference type="Pfam" id="PF07719">
    <property type="entry name" value="TPR_2"/>
    <property type="match status" value="1"/>
</dbReference>
<evidence type="ECO:0000313" key="6">
    <source>
        <dbReference type="Proteomes" id="UP000015105"/>
    </source>
</evidence>
<proteinExistence type="predicted"/>
<dbReference type="PANTHER" id="PTHR15704">
    <property type="entry name" value="SUPERKILLER 3 PROTEIN-RELATED"/>
    <property type="match status" value="1"/>
</dbReference>
<reference evidence="5" key="5">
    <citation type="journal article" date="2021" name="G3 (Bethesda)">
        <title>Aegilops tauschii genome assembly Aet v5.0 features greater sequence contiguity and improved annotation.</title>
        <authorList>
            <person name="Wang L."/>
            <person name="Zhu T."/>
            <person name="Rodriguez J.C."/>
            <person name="Deal K.R."/>
            <person name="Dubcovsky J."/>
            <person name="McGuire P.E."/>
            <person name="Lux T."/>
            <person name="Spannagl M."/>
            <person name="Mayer K.F.X."/>
            <person name="Baldrich P."/>
            <person name="Meyers B.C."/>
            <person name="Huo N."/>
            <person name="Gu Y.Q."/>
            <person name="Zhou H."/>
            <person name="Devos K.M."/>
            <person name="Bennetzen J.L."/>
            <person name="Unver T."/>
            <person name="Budak H."/>
            <person name="Gulick P.J."/>
            <person name="Galiba G."/>
            <person name="Kalapos B."/>
            <person name="Nelson D.R."/>
            <person name="Li P."/>
            <person name="You F.M."/>
            <person name="Luo M.C."/>
            <person name="Dvorak J."/>
        </authorList>
    </citation>
    <scope>NUCLEOTIDE SEQUENCE [LARGE SCALE GENOMIC DNA]</scope>
    <source>
        <strain evidence="5">cv. AL8/78</strain>
    </source>
</reference>
<dbReference type="EnsemblPlants" id="AET1Gv20528300.39">
    <property type="protein sequence ID" value="AET1Gv20528300.39"/>
    <property type="gene ID" value="AET1Gv20528300"/>
</dbReference>
<reference evidence="5" key="3">
    <citation type="journal article" date="2017" name="Nature">
        <title>Genome sequence of the progenitor of the wheat D genome Aegilops tauschii.</title>
        <authorList>
            <person name="Luo M.C."/>
            <person name="Gu Y.Q."/>
            <person name="Puiu D."/>
            <person name="Wang H."/>
            <person name="Twardziok S.O."/>
            <person name="Deal K.R."/>
            <person name="Huo N."/>
            <person name="Zhu T."/>
            <person name="Wang L."/>
            <person name="Wang Y."/>
            <person name="McGuire P.E."/>
            <person name="Liu S."/>
            <person name="Long H."/>
            <person name="Ramasamy R.K."/>
            <person name="Rodriguez J.C."/>
            <person name="Van S.L."/>
            <person name="Yuan L."/>
            <person name="Wang Z."/>
            <person name="Xia Z."/>
            <person name="Xiao L."/>
            <person name="Anderson O.D."/>
            <person name="Ouyang S."/>
            <person name="Liang Y."/>
            <person name="Zimin A.V."/>
            <person name="Pertea G."/>
            <person name="Qi P."/>
            <person name="Bennetzen J.L."/>
            <person name="Dai X."/>
            <person name="Dawson M.W."/>
            <person name="Muller H.G."/>
            <person name="Kugler K."/>
            <person name="Rivarola-Duarte L."/>
            <person name="Spannagl M."/>
            <person name="Mayer K.F.X."/>
            <person name="Lu F.H."/>
            <person name="Bevan M.W."/>
            <person name="Leroy P."/>
            <person name="Li P."/>
            <person name="You F.M."/>
            <person name="Sun Q."/>
            <person name="Liu Z."/>
            <person name="Lyons E."/>
            <person name="Wicker T."/>
            <person name="Salzberg S.L."/>
            <person name="Devos K.M."/>
            <person name="Dvorak J."/>
        </authorList>
    </citation>
    <scope>NUCLEOTIDE SEQUENCE [LARGE SCALE GENOMIC DNA]</scope>
    <source>
        <strain evidence="5">cv. AL8/78</strain>
    </source>
</reference>
<dbReference type="GO" id="GO:0006401">
    <property type="term" value="P:RNA catabolic process"/>
    <property type="evidence" value="ECO:0007669"/>
    <property type="project" value="InterPro"/>
</dbReference>
<dbReference type="Gramene" id="AET1Gv20528300.39">
    <property type="protein sequence ID" value="AET1Gv20528300.39"/>
    <property type="gene ID" value="AET1Gv20528300"/>
</dbReference>
<sequence length="211" mass="23842">MQILSSHLQGVFRGRIGILRGAWMNKISKLPSFSGEIHVCQLQIVQNSHINELCTSLLGKLIFTLILLFVLISFVPWRRITLQIPLFGKLLCSSDASFVWEISDDTLCFLYNRELPEKMSLGGLMLEPVNKDFWVTLGSVSSNQALKQHSLIRALQLDTSLSEAWAYLGKIYRQSGHKQLARQAFDRARSIDPSLALPWAGMSAENDHQSR</sequence>
<dbReference type="InterPro" id="IPR019734">
    <property type="entry name" value="TPR_rpt"/>
</dbReference>
<evidence type="ECO:0000256" key="2">
    <source>
        <dbReference type="ARBA" id="ARBA00022803"/>
    </source>
</evidence>
<feature type="repeat" description="TPR" evidence="3">
    <location>
        <begin position="162"/>
        <end position="195"/>
    </location>
</feature>
<reference evidence="6" key="2">
    <citation type="journal article" date="2017" name="Nat. Plants">
        <title>The Aegilops tauschii genome reveals multiple impacts of transposons.</title>
        <authorList>
            <person name="Zhao G."/>
            <person name="Zou C."/>
            <person name="Li K."/>
            <person name="Wang K."/>
            <person name="Li T."/>
            <person name="Gao L."/>
            <person name="Zhang X."/>
            <person name="Wang H."/>
            <person name="Yang Z."/>
            <person name="Liu X."/>
            <person name="Jiang W."/>
            <person name="Mao L."/>
            <person name="Kong X."/>
            <person name="Jiao Y."/>
            <person name="Jia J."/>
        </authorList>
    </citation>
    <scope>NUCLEOTIDE SEQUENCE [LARGE SCALE GENOMIC DNA]</scope>
    <source>
        <strain evidence="6">cv. AL8/78</strain>
    </source>
</reference>
<feature type="transmembrane region" description="Helical" evidence="4">
    <location>
        <begin position="57"/>
        <end position="77"/>
    </location>
</feature>
<dbReference type="InterPro" id="IPR013105">
    <property type="entry name" value="TPR_2"/>
</dbReference>
<dbReference type="PROSITE" id="PS50005">
    <property type="entry name" value="TPR"/>
    <property type="match status" value="1"/>
</dbReference>
<name>A0A452YTE5_AEGTS</name>
<evidence type="ECO:0000256" key="4">
    <source>
        <dbReference type="SAM" id="Phobius"/>
    </source>
</evidence>
<reference evidence="5" key="4">
    <citation type="submission" date="2019-03" db="UniProtKB">
        <authorList>
            <consortium name="EnsemblPlants"/>
        </authorList>
    </citation>
    <scope>IDENTIFICATION</scope>
</reference>